<comment type="catalytic activity">
    <reaction evidence="6">
        <text>5-(methylsulfanyl)-D-ribulose 1-phosphate = 5-methylsulfanyl-2,3-dioxopentyl phosphate + H2O</text>
        <dbReference type="Rhea" id="RHEA:15549"/>
        <dbReference type="ChEBI" id="CHEBI:15377"/>
        <dbReference type="ChEBI" id="CHEBI:58548"/>
        <dbReference type="ChEBI" id="CHEBI:58828"/>
        <dbReference type="EC" id="4.2.1.109"/>
    </reaction>
</comment>
<evidence type="ECO:0000256" key="4">
    <source>
        <dbReference type="ARBA" id="ARBA00023167"/>
    </source>
</evidence>
<accession>A0ABP6JIX6</accession>
<dbReference type="PANTHER" id="PTHR22789">
    <property type="entry name" value="FUCULOSE PHOSPHATE ALDOLASE"/>
    <property type="match status" value="1"/>
</dbReference>
<evidence type="ECO:0000256" key="3">
    <source>
        <dbReference type="ARBA" id="ARBA00022833"/>
    </source>
</evidence>
<evidence type="ECO:0000256" key="1">
    <source>
        <dbReference type="ARBA" id="ARBA00022605"/>
    </source>
</evidence>
<feature type="domain" description="Class II aldolase/adducin N-terminal" evidence="7">
    <location>
        <begin position="15"/>
        <end position="208"/>
    </location>
</feature>
<dbReference type="SUPFAM" id="SSF53639">
    <property type="entry name" value="AraD/HMP-PK domain-like"/>
    <property type="match status" value="1"/>
</dbReference>
<dbReference type="Proteomes" id="UP001500403">
    <property type="component" value="Unassembled WGS sequence"/>
</dbReference>
<dbReference type="SMART" id="SM01007">
    <property type="entry name" value="Aldolase_II"/>
    <property type="match status" value="1"/>
</dbReference>
<comment type="function">
    <text evidence="6">Catalyzes the dehydration of methylthioribulose-1-phosphate (MTRu-1-P) into 2,3-diketo-5-methylthiopentyl-1-phosphate (DK-MTP-1-P).</text>
</comment>
<proteinExistence type="inferred from homology"/>
<reference evidence="9" key="1">
    <citation type="journal article" date="2019" name="Int. J. Syst. Evol. Microbiol.">
        <title>The Global Catalogue of Microorganisms (GCM) 10K type strain sequencing project: providing services to taxonomists for standard genome sequencing and annotation.</title>
        <authorList>
            <consortium name="The Broad Institute Genomics Platform"/>
            <consortium name="The Broad Institute Genome Sequencing Center for Infectious Disease"/>
            <person name="Wu L."/>
            <person name="Ma J."/>
        </authorList>
    </citation>
    <scope>NUCLEOTIDE SEQUENCE [LARGE SCALE GENOMIC DNA]</scope>
    <source>
        <strain evidence="9">JCM 9088</strain>
    </source>
</reference>
<evidence type="ECO:0000259" key="7">
    <source>
        <dbReference type="SMART" id="SM01007"/>
    </source>
</evidence>
<dbReference type="Pfam" id="PF00596">
    <property type="entry name" value="Aldolase_II"/>
    <property type="match status" value="1"/>
</dbReference>
<evidence type="ECO:0000256" key="6">
    <source>
        <dbReference type="HAMAP-Rule" id="MF_01677"/>
    </source>
</evidence>
<comment type="similarity">
    <text evidence="6">Belongs to the aldolase class II family. MtnB subfamily.</text>
</comment>
<evidence type="ECO:0000313" key="9">
    <source>
        <dbReference type="Proteomes" id="UP001500403"/>
    </source>
</evidence>
<dbReference type="NCBIfam" id="TIGR03328">
    <property type="entry name" value="salvage_mtnB"/>
    <property type="match status" value="1"/>
</dbReference>
<dbReference type="Gene3D" id="3.40.225.10">
    <property type="entry name" value="Class II aldolase/adducin N-terminal domain"/>
    <property type="match status" value="1"/>
</dbReference>
<evidence type="ECO:0000256" key="2">
    <source>
        <dbReference type="ARBA" id="ARBA00022723"/>
    </source>
</evidence>
<keyword evidence="9" id="KW-1185">Reference proteome</keyword>
<sequence length="220" mass="23489">MSYTPTTVAARQTAQQLAQFSRTLYERGWMPGTAGNLSMRVPRAPGRALITASGRDKGDLRIQDMVEIDAETGRPSPGQDRASAETSLHAALYRTTDAQAVIHVHSPHATAVAHRAGLDGATSVVHIERYELLKGLGLDDPAAAKLPVFPNWARVDRIAEDIAAHVPADPGCPPGLLIADHGITVWGQTLGQARNRLECLEALCQLLVLSPAGLNVTRVS</sequence>
<feature type="binding site" evidence="6">
    <location>
        <position position="103"/>
    </location>
    <ligand>
        <name>Zn(2+)</name>
        <dbReference type="ChEBI" id="CHEBI:29105"/>
    </ligand>
</feature>
<name>A0ABP6JIX6_9ACTN</name>
<dbReference type="InterPro" id="IPR036409">
    <property type="entry name" value="Aldolase_II/adducin_N_sf"/>
</dbReference>
<gene>
    <name evidence="6" type="primary">mtnB</name>
    <name evidence="8" type="ORF">GCM10010446_19430</name>
</gene>
<keyword evidence="2 6" id="KW-0479">Metal-binding</keyword>
<dbReference type="InterPro" id="IPR001303">
    <property type="entry name" value="Aldolase_II/adducin_N"/>
</dbReference>
<dbReference type="RefSeq" id="WP_344493469.1">
    <property type="nucleotide sequence ID" value="NZ_BAAAUD010000019.1"/>
</dbReference>
<comment type="caution">
    <text evidence="8">The sequence shown here is derived from an EMBL/GenBank/DDBJ whole genome shotgun (WGS) entry which is preliminary data.</text>
</comment>
<keyword evidence="3 6" id="KW-0862">Zinc</keyword>
<protein>
    <recommendedName>
        <fullName evidence="6">Methylthioribulose-1-phosphate dehydratase</fullName>
        <shortName evidence="6">MTRu-1-P dehydratase</shortName>
        <ecNumber evidence="6">4.2.1.109</ecNumber>
    </recommendedName>
</protein>
<dbReference type="EMBL" id="BAAAUD010000019">
    <property type="protein sequence ID" value="GAA2934642.1"/>
    <property type="molecule type" value="Genomic_DNA"/>
</dbReference>
<dbReference type="InterPro" id="IPR017714">
    <property type="entry name" value="MethylthioRu-1-P_deHdtase_MtnB"/>
</dbReference>
<comment type="pathway">
    <text evidence="6">Amino-acid biosynthesis; L-methionine biosynthesis via salvage pathway; L-methionine from S-methyl-5-thio-alpha-D-ribose 1-phosphate: step 2/6.</text>
</comment>
<keyword evidence="5 6" id="KW-0456">Lyase</keyword>
<dbReference type="HAMAP" id="MF_01677">
    <property type="entry name" value="Salvage_MtnB"/>
    <property type="match status" value="1"/>
</dbReference>
<organism evidence="8 9">
    <name type="scientific">Streptomyces enissocaesilis</name>
    <dbReference type="NCBI Taxonomy" id="332589"/>
    <lineage>
        <taxon>Bacteria</taxon>
        <taxon>Bacillati</taxon>
        <taxon>Actinomycetota</taxon>
        <taxon>Actinomycetes</taxon>
        <taxon>Kitasatosporales</taxon>
        <taxon>Streptomycetaceae</taxon>
        <taxon>Streptomyces</taxon>
        <taxon>Streptomyces rochei group</taxon>
    </lineage>
</organism>
<evidence type="ECO:0000313" key="8">
    <source>
        <dbReference type="EMBL" id="GAA2934642.1"/>
    </source>
</evidence>
<dbReference type="PANTHER" id="PTHR22789:SF0">
    <property type="entry name" value="3-OXO-TETRONATE 4-PHOSPHATE DECARBOXYLASE-RELATED"/>
    <property type="match status" value="1"/>
</dbReference>
<comment type="cofactor">
    <cofactor evidence="6">
        <name>Zn(2+)</name>
        <dbReference type="ChEBI" id="CHEBI:29105"/>
    </cofactor>
    <text evidence="6">Binds 1 zinc ion per subunit.</text>
</comment>
<dbReference type="InterPro" id="IPR050197">
    <property type="entry name" value="Aldolase_class_II_sugar_metab"/>
</dbReference>
<keyword evidence="1 6" id="KW-0028">Amino-acid biosynthesis</keyword>
<feature type="binding site" evidence="6">
    <location>
        <position position="105"/>
    </location>
    <ligand>
        <name>Zn(2+)</name>
        <dbReference type="ChEBI" id="CHEBI:29105"/>
    </ligand>
</feature>
<evidence type="ECO:0000256" key="5">
    <source>
        <dbReference type="ARBA" id="ARBA00023239"/>
    </source>
</evidence>
<dbReference type="EC" id="4.2.1.109" evidence="6"/>
<keyword evidence="4 6" id="KW-0486">Methionine biosynthesis</keyword>